<dbReference type="PANTHER" id="PTHR23255">
    <property type="entry name" value="TRANSFORMING GROWTH FACTOR-BETA RECEPTOR TYPE I AND II"/>
    <property type="match status" value="1"/>
</dbReference>
<dbReference type="Gene3D" id="3.30.200.20">
    <property type="entry name" value="Phosphorylase Kinase, domain 1"/>
    <property type="match status" value="1"/>
</dbReference>
<accession>A0ABQ9TAR0</accession>
<keyword evidence="13" id="KW-1185">Reference proteome</keyword>
<keyword evidence="8" id="KW-1133">Transmembrane helix</keyword>
<evidence type="ECO:0000256" key="8">
    <source>
        <dbReference type="ARBA" id="ARBA00022989"/>
    </source>
</evidence>
<feature type="region of interest" description="Disordered" evidence="11">
    <location>
        <begin position="102"/>
        <end position="126"/>
    </location>
</feature>
<evidence type="ECO:0000256" key="4">
    <source>
        <dbReference type="ARBA" id="ARBA00022692"/>
    </source>
</evidence>
<evidence type="ECO:0000256" key="7">
    <source>
        <dbReference type="ARBA" id="ARBA00022840"/>
    </source>
</evidence>
<evidence type="ECO:0000256" key="11">
    <source>
        <dbReference type="SAM" id="MobiDB-lite"/>
    </source>
</evidence>
<evidence type="ECO:0008006" key="14">
    <source>
        <dbReference type="Google" id="ProtNLM"/>
    </source>
</evidence>
<keyword evidence="10" id="KW-0675">Receptor</keyword>
<dbReference type="PANTHER" id="PTHR23255:SF22">
    <property type="entry name" value="ACTIVIN RECEPTOR TYPE-1B"/>
    <property type="match status" value="1"/>
</dbReference>
<feature type="compositionally biased region" description="Polar residues" evidence="11">
    <location>
        <begin position="102"/>
        <end position="119"/>
    </location>
</feature>
<gene>
    <name evidence="12" type="ORF">P7K49_040896</name>
</gene>
<dbReference type="EMBL" id="JASSZA010000223">
    <property type="protein sequence ID" value="KAK2081503.1"/>
    <property type="molecule type" value="Genomic_DNA"/>
</dbReference>
<evidence type="ECO:0000256" key="10">
    <source>
        <dbReference type="ARBA" id="ARBA00023170"/>
    </source>
</evidence>
<organism evidence="12 13">
    <name type="scientific">Saguinus oedipus</name>
    <name type="common">Cotton-top tamarin</name>
    <name type="synonym">Oedipomidas oedipus</name>
    <dbReference type="NCBI Taxonomy" id="9490"/>
    <lineage>
        <taxon>Eukaryota</taxon>
        <taxon>Metazoa</taxon>
        <taxon>Chordata</taxon>
        <taxon>Craniata</taxon>
        <taxon>Vertebrata</taxon>
        <taxon>Euteleostomi</taxon>
        <taxon>Mammalia</taxon>
        <taxon>Eutheria</taxon>
        <taxon>Euarchontoglires</taxon>
        <taxon>Primates</taxon>
        <taxon>Haplorrhini</taxon>
        <taxon>Platyrrhini</taxon>
        <taxon>Cebidae</taxon>
        <taxon>Callitrichinae</taxon>
        <taxon>Saguinus</taxon>
    </lineage>
</organism>
<dbReference type="InterPro" id="IPR011009">
    <property type="entry name" value="Kinase-like_dom_sf"/>
</dbReference>
<proteinExistence type="predicted"/>
<evidence type="ECO:0000313" key="12">
    <source>
        <dbReference type="EMBL" id="KAK2081503.1"/>
    </source>
</evidence>
<evidence type="ECO:0000256" key="6">
    <source>
        <dbReference type="ARBA" id="ARBA00022777"/>
    </source>
</evidence>
<reference evidence="12 13" key="1">
    <citation type="submission" date="2023-05" db="EMBL/GenBank/DDBJ databases">
        <title>B98-5 Cell Line De Novo Hybrid Assembly: An Optical Mapping Approach.</title>
        <authorList>
            <person name="Kananen K."/>
            <person name="Auerbach J.A."/>
            <person name="Kautto E."/>
            <person name="Blachly J.S."/>
        </authorList>
    </citation>
    <scope>NUCLEOTIDE SEQUENCE [LARGE SCALE GENOMIC DNA]</scope>
    <source>
        <strain evidence="12">B95-8</strain>
        <tissue evidence="12">Cell line</tissue>
    </source>
</reference>
<keyword evidence="4" id="KW-0812">Transmembrane</keyword>
<evidence type="ECO:0000256" key="5">
    <source>
        <dbReference type="ARBA" id="ARBA00022741"/>
    </source>
</evidence>
<keyword evidence="3" id="KW-0808">Transferase</keyword>
<protein>
    <recommendedName>
        <fullName evidence="14">Receptor protein serine/threonine kinase</fullName>
    </recommendedName>
</protein>
<evidence type="ECO:0000256" key="1">
    <source>
        <dbReference type="ARBA" id="ARBA00004479"/>
    </source>
</evidence>
<comment type="caution">
    <text evidence="12">The sequence shown here is derived from an EMBL/GenBank/DDBJ whole genome shotgun (WGS) entry which is preliminary data.</text>
</comment>
<evidence type="ECO:0000256" key="2">
    <source>
        <dbReference type="ARBA" id="ARBA00022527"/>
    </source>
</evidence>
<dbReference type="InterPro" id="IPR000333">
    <property type="entry name" value="TGFB_receptor"/>
</dbReference>
<evidence type="ECO:0000313" key="13">
    <source>
        <dbReference type="Proteomes" id="UP001266305"/>
    </source>
</evidence>
<comment type="subcellular location">
    <subcellularLocation>
        <location evidence="1">Membrane</location>
        <topology evidence="1">Single-pass type I membrane protein</topology>
    </subcellularLocation>
</comment>
<evidence type="ECO:0000256" key="3">
    <source>
        <dbReference type="ARBA" id="ARBA00022679"/>
    </source>
</evidence>
<sequence>MCRGSSSSPWSMWELQNLSNLQCQVSSHSLVHRVTPLCPAHSGPNHLWRGRWRGGDVAVKIFSSREERSWFREAEIYQTVMLRHENILGFIAADNKDTSLHPTCSSSLSQHSPKPTSSVVPAGAPPQPWQERITTEKPAVHQVSPMAFRLHSWSVLSLRILLSFFLLLLL</sequence>
<dbReference type="SUPFAM" id="SSF56112">
    <property type="entry name" value="Protein kinase-like (PK-like)"/>
    <property type="match status" value="1"/>
</dbReference>
<keyword evidence="6" id="KW-0418">Kinase</keyword>
<keyword evidence="5" id="KW-0547">Nucleotide-binding</keyword>
<keyword evidence="7" id="KW-0067">ATP-binding</keyword>
<evidence type="ECO:0000256" key="9">
    <source>
        <dbReference type="ARBA" id="ARBA00023136"/>
    </source>
</evidence>
<name>A0ABQ9TAR0_SAGOE</name>
<dbReference type="Proteomes" id="UP001266305">
    <property type="component" value="Unassembled WGS sequence"/>
</dbReference>
<keyword evidence="2" id="KW-0723">Serine/threonine-protein kinase</keyword>
<keyword evidence="9" id="KW-0472">Membrane</keyword>